<dbReference type="Proteomes" id="UP000614601">
    <property type="component" value="Unassembled WGS sequence"/>
</dbReference>
<gene>
    <name evidence="1" type="ORF">BOKJ2_LOCUS7605</name>
</gene>
<accession>A0A811KST9</accession>
<dbReference type="AlphaFoldDB" id="A0A811KST9"/>
<dbReference type="EMBL" id="CAJFCW020000004">
    <property type="protein sequence ID" value="CAG9110314.1"/>
    <property type="molecule type" value="Genomic_DNA"/>
</dbReference>
<sequence>MICFIVLKRCSTMSKRPMQNKWLMFLDGRERYDVSKWIAGYLVKNDNHRSVKWITLISLVDSEVPDGRTDYQVFQRKDQLAGMKLTTVEA</sequence>
<keyword evidence="2" id="KW-1185">Reference proteome</keyword>
<organism evidence="1 2">
    <name type="scientific">Bursaphelenchus okinawaensis</name>
    <dbReference type="NCBI Taxonomy" id="465554"/>
    <lineage>
        <taxon>Eukaryota</taxon>
        <taxon>Metazoa</taxon>
        <taxon>Ecdysozoa</taxon>
        <taxon>Nematoda</taxon>
        <taxon>Chromadorea</taxon>
        <taxon>Rhabditida</taxon>
        <taxon>Tylenchina</taxon>
        <taxon>Tylenchomorpha</taxon>
        <taxon>Aphelenchoidea</taxon>
        <taxon>Aphelenchoididae</taxon>
        <taxon>Bursaphelenchus</taxon>
    </lineage>
</organism>
<proteinExistence type="predicted"/>
<dbReference type="EMBL" id="CAJFDH010000004">
    <property type="protein sequence ID" value="CAD5218395.1"/>
    <property type="molecule type" value="Genomic_DNA"/>
</dbReference>
<comment type="caution">
    <text evidence="1">The sequence shown here is derived from an EMBL/GenBank/DDBJ whole genome shotgun (WGS) entry which is preliminary data.</text>
</comment>
<name>A0A811KST9_9BILA</name>
<evidence type="ECO:0000313" key="1">
    <source>
        <dbReference type="EMBL" id="CAD5218395.1"/>
    </source>
</evidence>
<evidence type="ECO:0000313" key="2">
    <source>
        <dbReference type="Proteomes" id="UP000614601"/>
    </source>
</evidence>
<protein>
    <submittedName>
        <fullName evidence="1">Uncharacterized protein</fullName>
    </submittedName>
</protein>
<dbReference type="Proteomes" id="UP000783686">
    <property type="component" value="Unassembled WGS sequence"/>
</dbReference>
<reference evidence="1" key="1">
    <citation type="submission" date="2020-09" db="EMBL/GenBank/DDBJ databases">
        <authorList>
            <person name="Kikuchi T."/>
        </authorList>
    </citation>
    <scope>NUCLEOTIDE SEQUENCE</scope>
    <source>
        <strain evidence="1">SH1</strain>
    </source>
</reference>